<dbReference type="AlphaFoldDB" id="A0AA88TZ69"/>
<organism evidence="1 2">
    <name type="scientific">Cirrhinus molitorella</name>
    <name type="common">mud carp</name>
    <dbReference type="NCBI Taxonomy" id="172907"/>
    <lineage>
        <taxon>Eukaryota</taxon>
        <taxon>Metazoa</taxon>
        <taxon>Chordata</taxon>
        <taxon>Craniata</taxon>
        <taxon>Vertebrata</taxon>
        <taxon>Euteleostomi</taxon>
        <taxon>Actinopterygii</taxon>
        <taxon>Neopterygii</taxon>
        <taxon>Teleostei</taxon>
        <taxon>Ostariophysi</taxon>
        <taxon>Cypriniformes</taxon>
        <taxon>Cyprinidae</taxon>
        <taxon>Labeoninae</taxon>
        <taxon>Labeonini</taxon>
        <taxon>Cirrhinus</taxon>
    </lineage>
</organism>
<sequence length="87" mass="9300">MSTHTGGLLVRGPMGITSTVRKPINSYGIVSPTCNKGHRYSNFNDPNTALKGDSPRGRKLGVARFLRRLNPGSNTHGDWSSVCASTA</sequence>
<keyword evidence="2" id="KW-1185">Reference proteome</keyword>
<gene>
    <name evidence="1" type="ORF">Q8A67_002239</name>
</gene>
<dbReference type="EMBL" id="JAUYZG010000002">
    <property type="protein sequence ID" value="KAK2913840.1"/>
    <property type="molecule type" value="Genomic_DNA"/>
</dbReference>
<comment type="caution">
    <text evidence="1">The sequence shown here is derived from an EMBL/GenBank/DDBJ whole genome shotgun (WGS) entry which is preliminary data.</text>
</comment>
<dbReference type="Proteomes" id="UP001187343">
    <property type="component" value="Unassembled WGS sequence"/>
</dbReference>
<evidence type="ECO:0000313" key="2">
    <source>
        <dbReference type="Proteomes" id="UP001187343"/>
    </source>
</evidence>
<protein>
    <submittedName>
        <fullName evidence="1">Uncharacterized protein</fullName>
    </submittedName>
</protein>
<reference evidence="1" key="1">
    <citation type="submission" date="2023-08" db="EMBL/GenBank/DDBJ databases">
        <title>Chromosome-level Genome Assembly of mud carp (Cirrhinus molitorella).</title>
        <authorList>
            <person name="Liu H."/>
        </authorList>
    </citation>
    <scope>NUCLEOTIDE SEQUENCE</scope>
    <source>
        <strain evidence="1">Prfri</strain>
        <tissue evidence="1">Muscle</tissue>
    </source>
</reference>
<proteinExistence type="predicted"/>
<accession>A0AA88TZ69</accession>
<evidence type="ECO:0000313" key="1">
    <source>
        <dbReference type="EMBL" id="KAK2913840.1"/>
    </source>
</evidence>
<name>A0AA88TZ69_9TELE</name>